<dbReference type="Pfam" id="PF01436">
    <property type="entry name" value="NHL"/>
    <property type="match status" value="2"/>
</dbReference>
<feature type="repeat" description="NHL" evidence="2">
    <location>
        <begin position="216"/>
        <end position="256"/>
    </location>
</feature>
<dbReference type="OrthoDB" id="5798956at2"/>
<dbReference type="Gene3D" id="2.120.10.30">
    <property type="entry name" value="TolB, C-terminal domain"/>
    <property type="match status" value="2"/>
</dbReference>
<dbReference type="GO" id="GO:0008270">
    <property type="term" value="F:zinc ion binding"/>
    <property type="evidence" value="ECO:0007669"/>
    <property type="project" value="UniProtKB-KW"/>
</dbReference>
<name>A0A3N1XQW9_9GAMM</name>
<comment type="caution">
    <text evidence="5">The sequence shown here is derived from an EMBL/GenBank/DDBJ whole genome shotgun (WGS) entry which is preliminary data.</text>
</comment>
<keyword evidence="1" id="KW-0677">Repeat</keyword>
<accession>A0A3N1XQW9</accession>
<keyword evidence="6" id="KW-1185">Reference proteome</keyword>
<evidence type="ECO:0000313" key="6">
    <source>
        <dbReference type="Proteomes" id="UP000276634"/>
    </source>
</evidence>
<feature type="repeat" description="NHL" evidence="2">
    <location>
        <begin position="124"/>
        <end position="159"/>
    </location>
</feature>
<evidence type="ECO:0000256" key="1">
    <source>
        <dbReference type="ARBA" id="ARBA00022737"/>
    </source>
</evidence>
<dbReference type="PANTHER" id="PTHR24104:SF25">
    <property type="entry name" value="PROTEIN LIN-41"/>
    <property type="match status" value="1"/>
</dbReference>
<proteinExistence type="predicted"/>
<dbReference type="AlphaFoldDB" id="A0A3N1XQW9"/>
<feature type="signal peptide" evidence="4">
    <location>
        <begin position="1"/>
        <end position="27"/>
    </location>
</feature>
<organism evidence="5 6">
    <name type="scientific">Inmirania thermothiophila</name>
    <dbReference type="NCBI Taxonomy" id="1750597"/>
    <lineage>
        <taxon>Bacteria</taxon>
        <taxon>Pseudomonadati</taxon>
        <taxon>Pseudomonadota</taxon>
        <taxon>Gammaproteobacteria</taxon>
        <taxon>Chromatiales</taxon>
        <taxon>Ectothiorhodospiraceae</taxon>
        <taxon>Inmirania</taxon>
    </lineage>
</organism>
<evidence type="ECO:0000256" key="3">
    <source>
        <dbReference type="SAM" id="MobiDB-lite"/>
    </source>
</evidence>
<sequence length="387" mass="42202">MFGSKARLRRTGLAGAALLALAGCVSAPQQREGAVELVFPPPPDPPRFYFERTILTTAEVEPPDEEELLRYMLTGTRTARGVAFAKPFDVAVHEGRLFVSDTVRRVVYALDFPEHRWFEIGNRGDNGDLAKPLGLAVDAAGNLYVVDGTQKRVVIYDRDGNFLRAVGGMDILDRPSHATPDPEGRRLYVVDTGGVSSQRHRIVVFDALTGEHLYDIGKRGVGDGEFNLPRDISWGPDGNLYVVDGGNFRVQVITPDGKFVRKWGQVGRRFGQFARPKGIAHDPDGNVYVADAAFGNFQIFDPEGRLLMFIGERSETGGPAKYMLPAGITIDEDGRIYFVDQFFRKVDVFRPAGLAPDAGHLMREAAPKGEGKETAPAEGPGGTKAGG</sequence>
<feature type="region of interest" description="Disordered" evidence="3">
    <location>
        <begin position="365"/>
        <end position="387"/>
    </location>
</feature>
<feature type="chain" id="PRO_5018128293" evidence="4">
    <location>
        <begin position="28"/>
        <end position="387"/>
    </location>
</feature>
<dbReference type="PROSITE" id="PS51257">
    <property type="entry name" value="PROKAR_LIPOPROTEIN"/>
    <property type="match status" value="1"/>
</dbReference>
<protein>
    <submittedName>
        <fullName evidence="5">NHL repeat-containing protein</fullName>
    </submittedName>
</protein>
<feature type="compositionally biased region" description="Basic and acidic residues" evidence="3">
    <location>
        <begin position="365"/>
        <end position="375"/>
    </location>
</feature>
<evidence type="ECO:0000256" key="4">
    <source>
        <dbReference type="SAM" id="SignalP"/>
    </source>
</evidence>
<dbReference type="InterPro" id="IPR050952">
    <property type="entry name" value="TRIM-NHL_E3_ligases"/>
</dbReference>
<dbReference type="PROSITE" id="PS51125">
    <property type="entry name" value="NHL"/>
    <property type="match status" value="3"/>
</dbReference>
<dbReference type="SUPFAM" id="SSF101898">
    <property type="entry name" value="NHL repeat"/>
    <property type="match status" value="1"/>
</dbReference>
<dbReference type="RefSeq" id="WP_123402275.1">
    <property type="nucleotide sequence ID" value="NZ_RJVI01000004.1"/>
</dbReference>
<feature type="repeat" description="NHL" evidence="2">
    <location>
        <begin position="264"/>
        <end position="303"/>
    </location>
</feature>
<dbReference type="CDD" id="cd14962">
    <property type="entry name" value="NHL_like_6"/>
    <property type="match status" value="1"/>
</dbReference>
<dbReference type="PANTHER" id="PTHR24104">
    <property type="entry name" value="E3 UBIQUITIN-PROTEIN LIGASE NHLRC1-RELATED"/>
    <property type="match status" value="1"/>
</dbReference>
<evidence type="ECO:0000313" key="5">
    <source>
        <dbReference type="EMBL" id="ROR29060.1"/>
    </source>
</evidence>
<keyword evidence="4" id="KW-0732">Signal</keyword>
<dbReference type="InterPro" id="IPR011042">
    <property type="entry name" value="6-blade_b-propeller_TolB-like"/>
</dbReference>
<dbReference type="InterPro" id="IPR001258">
    <property type="entry name" value="NHL_repeat"/>
</dbReference>
<evidence type="ECO:0000256" key="2">
    <source>
        <dbReference type="PROSITE-ProRule" id="PRU00504"/>
    </source>
</evidence>
<reference evidence="5 6" key="1">
    <citation type="submission" date="2018-11" db="EMBL/GenBank/DDBJ databases">
        <title>Genomic Encyclopedia of Type Strains, Phase IV (KMG-IV): sequencing the most valuable type-strain genomes for metagenomic binning, comparative biology and taxonomic classification.</title>
        <authorList>
            <person name="Goeker M."/>
        </authorList>
    </citation>
    <scope>NUCLEOTIDE SEQUENCE [LARGE SCALE GENOMIC DNA]</scope>
    <source>
        <strain evidence="5 6">DSM 100275</strain>
    </source>
</reference>
<dbReference type="Proteomes" id="UP000276634">
    <property type="component" value="Unassembled WGS sequence"/>
</dbReference>
<gene>
    <name evidence="5" type="ORF">EDC57_2533</name>
</gene>
<dbReference type="EMBL" id="RJVI01000004">
    <property type="protein sequence ID" value="ROR29060.1"/>
    <property type="molecule type" value="Genomic_DNA"/>
</dbReference>